<dbReference type="HOGENOM" id="CLU_1876836_0_0_1"/>
<gene>
    <name evidence="1" type="ORF">AG1IA_10149</name>
</gene>
<keyword evidence="2" id="KW-1185">Reference proteome</keyword>
<dbReference type="Proteomes" id="UP000011668">
    <property type="component" value="Unassembled WGS sequence"/>
</dbReference>
<protein>
    <submittedName>
        <fullName evidence="1">Uncharacterized protein</fullName>
    </submittedName>
</protein>
<organism evidence="1 2">
    <name type="scientific">Thanatephorus cucumeris (strain AG1-IA)</name>
    <name type="common">Rice sheath blight fungus</name>
    <name type="synonym">Rhizoctonia solani</name>
    <dbReference type="NCBI Taxonomy" id="983506"/>
    <lineage>
        <taxon>Eukaryota</taxon>
        <taxon>Fungi</taxon>
        <taxon>Dikarya</taxon>
        <taxon>Basidiomycota</taxon>
        <taxon>Agaricomycotina</taxon>
        <taxon>Agaricomycetes</taxon>
        <taxon>Cantharellales</taxon>
        <taxon>Ceratobasidiaceae</taxon>
        <taxon>Rhizoctonia</taxon>
        <taxon>Rhizoctonia solani AG-1</taxon>
    </lineage>
</organism>
<comment type="caution">
    <text evidence="1">The sequence shown here is derived from an EMBL/GenBank/DDBJ whole genome shotgun (WGS) entry which is preliminary data.</text>
</comment>
<proteinExistence type="predicted"/>
<dbReference type="EMBL" id="AFRT01005189">
    <property type="protein sequence ID" value="ELU35821.1"/>
    <property type="molecule type" value="Genomic_DNA"/>
</dbReference>
<reference evidence="1 2" key="1">
    <citation type="journal article" date="2013" name="Nat. Commun.">
        <title>The evolution and pathogenic mechanisms of the rice sheath blight pathogen.</title>
        <authorList>
            <person name="Zheng A."/>
            <person name="Lin R."/>
            <person name="Xu L."/>
            <person name="Qin P."/>
            <person name="Tang C."/>
            <person name="Ai P."/>
            <person name="Zhang D."/>
            <person name="Liu Y."/>
            <person name="Sun Z."/>
            <person name="Feng H."/>
            <person name="Wang Y."/>
            <person name="Chen Y."/>
            <person name="Liang X."/>
            <person name="Fu R."/>
            <person name="Li Q."/>
            <person name="Zhang J."/>
            <person name="Yu X."/>
            <person name="Xie Z."/>
            <person name="Ding L."/>
            <person name="Guan P."/>
            <person name="Tang J."/>
            <person name="Liang Y."/>
            <person name="Wang S."/>
            <person name="Deng Q."/>
            <person name="Li S."/>
            <person name="Zhu J."/>
            <person name="Wang L."/>
            <person name="Liu H."/>
            <person name="Li P."/>
        </authorList>
    </citation>
    <scope>NUCLEOTIDE SEQUENCE [LARGE SCALE GENOMIC DNA]</scope>
    <source>
        <strain evidence="2">AG-1 IA</strain>
    </source>
</reference>
<name>L8WCD9_THACA</name>
<sequence>MYRITVAAYMKRYVYMSASTNDSSTSWRCRINRDIRSEDCTRCRIPGSGRLDTKSLTGSAAGVNHNNHVFRYRILYFRQRSSYEFLELHRDFSIVPAGTQSSGQSCSRCGSLARNESKRNRRRVVLTFRAVRKGYM</sequence>
<accession>L8WCD9</accession>
<evidence type="ECO:0000313" key="1">
    <source>
        <dbReference type="EMBL" id="ELU35821.1"/>
    </source>
</evidence>
<evidence type="ECO:0000313" key="2">
    <source>
        <dbReference type="Proteomes" id="UP000011668"/>
    </source>
</evidence>
<dbReference type="AlphaFoldDB" id="L8WCD9"/>